<accession>A0A2P5EB81</accession>
<sequence>MARSSSIFMNWNSIKKKKKKKSSNDKLPMISSYASSTLHSIRKKEKKNGTASKHRIVPQVSHLYEGFYVGNWVQRDDLVYDLKRVIYLKDTSVGGATIAAAKYALEEHNKNEGTDLKLCKIVRANYQNRDPRSPGWYYYLTLKASDNCFYETKVLYQPVSASWSVKLFRSALHYHNWKAIPECSEILSEKFEEMNLKKERKRKHKKENAMATDSNGKQLRFVTCSCFFDDDDDDDDDDDTSFQIFLKYSDLYKTYEGFYVGEDHNDCEVSMIGGIYPVQLPSHGARVATKFALEQYNKKEASDQCFYETIVLRRGVGGSKSRVILFRTARHYHSWRSINGLKIKALGDSKSKGVIFRCSRKAFKGE</sequence>
<gene>
    <name evidence="1" type="ORF">TorRG33x02_213440</name>
</gene>
<name>A0A2P5EB81_TREOI</name>
<organism evidence="1 2">
    <name type="scientific">Trema orientale</name>
    <name type="common">Charcoal tree</name>
    <name type="synonym">Celtis orientalis</name>
    <dbReference type="NCBI Taxonomy" id="63057"/>
    <lineage>
        <taxon>Eukaryota</taxon>
        <taxon>Viridiplantae</taxon>
        <taxon>Streptophyta</taxon>
        <taxon>Embryophyta</taxon>
        <taxon>Tracheophyta</taxon>
        <taxon>Spermatophyta</taxon>
        <taxon>Magnoliopsida</taxon>
        <taxon>eudicotyledons</taxon>
        <taxon>Gunneridae</taxon>
        <taxon>Pentapetalae</taxon>
        <taxon>rosids</taxon>
        <taxon>fabids</taxon>
        <taxon>Rosales</taxon>
        <taxon>Cannabaceae</taxon>
        <taxon>Trema</taxon>
    </lineage>
</organism>
<protein>
    <submittedName>
        <fullName evidence="1">Proteinase inhibitor I25, cystatin, conserved region</fullName>
    </submittedName>
</protein>
<dbReference type="InterPro" id="IPR046350">
    <property type="entry name" value="Cystatin_sf"/>
</dbReference>
<dbReference type="Gene3D" id="3.10.450.10">
    <property type="match status" value="1"/>
</dbReference>
<comment type="caution">
    <text evidence="1">The sequence shown here is derived from an EMBL/GenBank/DDBJ whole genome shotgun (WGS) entry which is preliminary data.</text>
</comment>
<reference evidence="2" key="1">
    <citation type="submission" date="2016-06" db="EMBL/GenBank/DDBJ databases">
        <title>Parallel loss of symbiosis genes in relatives of nitrogen-fixing non-legume Parasponia.</title>
        <authorList>
            <person name="Van Velzen R."/>
            <person name="Holmer R."/>
            <person name="Bu F."/>
            <person name="Rutten L."/>
            <person name="Van Zeijl A."/>
            <person name="Liu W."/>
            <person name="Santuari L."/>
            <person name="Cao Q."/>
            <person name="Sharma T."/>
            <person name="Shen D."/>
            <person name="Roswanjaya Y."/>
            <person name="Wardhani T."/>
            <person name="Kalhor M.S."/>
            <person name="Jansen J."/>
            <person name="Van den Hoogen J."/>
            <person name="Gungor B."/>
            <person name="Hartog M."/>
            <person name="Hontelez J."/>
            <person name="Verver J."/>
            <person name="Yang W.-C."/>
            <person name="Schijlen E."/>
            <person name="Repin R."/>
            <person name="Schilthuizen M."/>
            <person name="Schranz E."/>
            <person name="Heidstra R."/>
            <person name="Miyata K."/>
            <person name="Fedorova E."/>
            <person name="Kohlen W."/>
            <person name="Bisseling T."/>
            <person name="Smit S."/>
            <person name="Geurts R."/>
        </authorList>
    </citation>
    <scope>NUCLEOTIDE SEQUENCE [LARGE SCALE GENOMIC DNA]</scope>
    <source>
        <strain evidence="2">cv. RG33-2</strain>
    </source>
</reference>
<keyword evidence="2" id="KW-1185">Reference proteome</keyword>
<evidence type="ECO:0000313" key="2">
    <source>
        <dbReference type="Proteomes" id="UP000237000"/>
    </source>
</evidence>
<dbReference type="SUPFAM" id="SSF54403">
    <property type="entry name" value="Cystatin/monellin"/>
    <property type="match status" value="1"/>
</dbReference>
<proteinExistence type="predicted"/>
<dbReference type="EMBL" id="JXTC01000188">
    <property type="protein sequence ID" value="PON82770.1"/>
    <property type="molecule type" value="Genomic_DNA"/>
</dbReference>
<dbReference type="AlphaFoldDB" id="A0A2P5EB81"/>
<evidence type="ECO:0000313" key="1">
    <source>
        <dbReference type="EMBL" id="PON82770.1"/>
    </source>
</evidence>
<dbReference type="Proteomes" id="UP000237000">
    <property type="component" value="Unassembled WGS sequence"/>
</dbReference>
<dbReference type="InParanoid" id="A0A2P5EB81"/>